<evidence type="ECO:0000256" key="1">
    <source>
        <dbReference type="SAM" id="MobiDB-lite"/>
    </source>
</evidence>
<sequence>MRWFVFSLLFLVVEVRGFRAVGSKSVSEFLNLKLLEEPQEDQNLTQANLQNFPEKTPLKSSGNSSTSTKVKTAKAGRKKSAESSKQSVRKFLDLRPVNDGGTTVQTADEDAERQSGTERTHNEISQGTRPRAGATPEARTFGFDESVPQEEIVEAANGDVDSSSAQQETKDAVGPDTSVEERDSSLSKAYPSPAEASPSLDIDEAAPTDIDSSSAQGGAKDVGGPEAPSEESLGSPNSADPSPSGAQDAPDSASNPHSALPERETLRSSTSKTAPTEVDSSPAEASGAEQDGPSSTNAESLATGQSPIATDDFKNSDSGADAAVASVEANGIPGVEVPSTATVFSAVEESLAITEPGPEENTASMSASENAVAPDESPAIEEPPSDARDTPSTGDSAAAPSSSEFQRITFAISYGQDPKRSTASALSILNTAIAAIEESHPGSAVVILTDGEAAMPKELGPSTLVRRSIVSPTMTRFRNARAKIQFLKEQLESGSKQHVAFMDYDTLVVRSIAGIFKRPFHLALTWYHLQPAKIQDNVLIVHNGGMQSATDFMEAVVQKALEMPGGRDFASQLALEAALPQIKLVQHQAQNLVLHEEREMSFLLLPTLYYNCKPSRASSAEARIVQFKSEADAVCAVGIQSEAGAVCAVGIQSEADASEAGAVCAVGIPSEFDAVCAVGIQSEAGAVYAVDIQSEADAVCAVGIQSEADAVCAVGIQSEFDAVCAVGIQSEAGAVYAVDIQSEADAVCAVGIQSEPGAVCAFGIQSEADMLCAVGIQSEAGA</sequence>
<evidence type="ECO:0008006" key="5">
    <source>
        <dbReference type="Google" id="ProtNLM"/>
    </source>
</evidence>
<evidence type="ECO:0000313" key="4">
    <source>
        <dbReference type="Proteomes" id="UP001190700"/>
    </source>
</evidence>
<evidence type="ECO:0000313" key="3">
    <source>
        <dbReference type="EMBL" id="KAK3233068.1"/>
    </source>
</evidence>
<feature type="non-terminal residue" evidence="3">
    <location>
        <position position="782"/>
    </location>
</feature>
<feature type="region of interest" description="Disordered" evidence="1">
    <location>
        <begin position="355"/>
        <end position="402"/>
    </location>
</feature>
<feature type="compositionally biased region" description="Polar residues" evidence="1">
    <location>
        <begin position="390"/>
        <end position="402"/>
    </location>
</feature>
<organism evidence="3 4">
    <name type="scientific">Cymbomonas tetramitiformis</name>
    <dbReference type="NCBI Taxonomy" id="36881"/>
    <lineage>
        <taxon>Eukaryota</taxon>
        <taxon>Viridiplantae</taxon>
        <taxon>Chlorophyta</taxon>
        <taxon>Pyramimonadophyceae</taxon>
        <taxon>Pyramimonadales</taxon>
        <taxon>Pyramimonadaceae</taxon>
        <taxon>Cymbomonas</taxon>
    </lineage>
</organism>
<name>A0AAE0BAK1_9CHLO</name>
<accession>A0AAE0BAK1</accession>
<feature type="region of interest" description="Disordered" evidence="1">
    <location>
        <begin position="51"/>
        <end position="319"/>
    </location>
</feature>
<proteinExistence type="predicted"/>
<feature type="chain" id="PRO_5042013878" description="VWFA domain-containing protein" evidence="2">
    <location>
        <begin position="18"/>
        <end position="782"/>
    </location>
</feature>
<keyword evidence="4" id="KW-1185">Reference proteome</keyword>
<feature type="compositionally biased region" description="Basic and acidic residues" evidence="1">
    <location>
        <begin position="168"/>
        <end position="185"/>
    </location>
</feature>
<dbReference type="EMBL" id="LGRX02035809">
    <property type="protein sequence ID" value="KAK3233068.1"/>
    <property type="molecule type" value="Genomic_DNA"/>
</dbReference>
<feature type="compositionally biased region" description="Polar residues" evidence="1">
    <location>
        <begin position="51"/>
        <end position="70"/>
    </location>
</feature>
<protein>
    <recommendedName>
        <fullName evidence="5">VWFA domain-containing protein</fullName>
    </recommendedName>
</protein>
<reference evidence="3 4" key="1">
    <citation type="journal article" date="2015" name="Genome Biol. Evol.">
        <title>Comparative Genomics of a Bacterivorous Green Alga Reveals Evolutionary Causalities and Consequences of Phago-Mixotrophic Mode of Nutrition.</title>
        <authorList>
            <person name="Burns J.A."/>
            <person name="Paasch A."/>
            <person name="Narechania A."/>
            <person name="Kim E."/>
        </authorList>
    </citation>
    <scope>NUCLEOTIDE SEQUENCE [LARGE SCALE GENOMIC DNA]</scope>
    <source>
        <strain evidence="3 4">PLY_AMNH</strain>
    </source>
</reference>
<feature type="compositionally biased region" description="Basic and acidic residues" evidence="1">
    <location>
        <begin position="112"/>
        <end position="122"/>
    </location>
</feature>
<feature type="compositionally biased region" description="Polar residues" evidence="1">
    <location>
        <begin position="292"/>
        <end position="308"/>
    </location>
</feature>
<evidence type="ECO:0000256" key="2">
    <source>
        <dbReference type="SAM" id="SignalP"/>
    </source>
</evidence>
<dbReference type="Proteomes" id="UP001190700">
    <property type="component" value="Unassembled WGS sequence"/>
</dbReference>
<keyword evidence="2" id="KW-0732">Signal</keyword>
<gene>
    <name evidence="3" type="ORF">CYMTET_56606</name>
</gene>
<feature type="signal peptide" evidence="2">
    <location>
        <begin position="1"/>
        <end position="17"/>
    </location>
</feature>
<feature type="compositionally biased region" description="Polar residues" evidence="1">
    <location>
        <begin position="232"/>
        <end position="245"/>
    </location>
</feature>
<dbReference type="AlphaFoldDB" id="A0AAE0BAK1"/>
<comment type="caution">
    <text evidence="3">The sequence shown here is derived from an EMBL/GenBank/DDBJ whole genome shotgun (WGS) entry which is preliminary data.</text>
</comment>